<evidence type="ECO:0000256" key="1">
    <source>
        <dbReference type="ARBA" id="ARBA00026139"/>
    </source>
</evidence>
<reference evidence="6" key="1">
    <citation type="submission" date="2021-01" db="UniProtKB">
        <authorList>
            <consortium name="EnsemblPlants"/>
        </authorList>
    </citation>
    <scope>IDENTIFICATION</scope>
</reference>
<comment type="catalytic activity">
    <reaction evidence="2">
        <text>ssDNA + n NTP = ssDNA/pppN(pN)n-1 hybrid + (n-1) diphosphate.</text>
        <dbReference type="EC" id="2.7.7.102"/>
    </reaction>
</comment>
<accession>A0A7N1A273</accession>
<comment type="catalytic activity">
    <reaction evidence="4">
        <text>DNA(n) + a 2'-deoxyribonucleoside 5'-triphosphate = DNA(n+1) + diphosphate</text>
        <dbReference type="Rhea" id="RHEA:22508"/>
        <dbReference type="Rhea" id="RHEA-COMP:17339"/>
        <dbReference type="Rhea" id="RHEA-COMP:17340"/>
        <dbReference type="ChEBI" id="CHEBI:33019"/>
        <dbReference type="ChEBI" id="CHEBI:61560"/>
        <dbReference type="ChEBI" id="CHEBI:173112"/>
        <dbReference type="EC" id="2.7.7.7"/>
    </reaction>
    <physiologicalReaction direction="left-to-right" evidence="4">
        <dbReference type="Rhea" id="RHEA:22509"/>
    </physiologicalReaction>
</comment>
<evidence type="ECO:0000256" key="2">
    <source>
        <dbReference type="ARBA" id="ARBA00044677"/>
    </source>
</evidence>
<feature type="region of interest" description="Disordered" evidence="5">
    <location>
        <begin position="19"/>
        <end position="48"/>
    </location>
</feature>
<dbReference type="OMA" id="MDINCER"/>
<dbReference type="InterPro" id="IPR044917">
    <property type="entry name" value="PRIMPOL"/>
</dbReference>
<dbReference type="EC" id="2.7.7.102" evidence="3"/>
<dbReference type="GO" id="GO:0003682">
    <property type="term" value="F:chromatin binding"/>
    <property type="evidence" value="ECO:0007669"/>
    <property type="project" value="TreeGrafter"/>
</dbReference>
<evidence type="ECO:0000313" key="7">
    <source>
        <dbReference type="Proteomes" id="UP000594263"/>
    </source>
</evidence>
<dbReference type="GO" id="GO:0031297">
    <property type="term" value="P:replication fork processing"/>
    <property type="evidence" value="ECO:0007669"/>
    <property type="project" value="TreeGrafter"/>
</dbReference>
<evidence type="ECO:0000256" key="3">
    <source>
        <dbReference type="ARBA" id="ARBA00044768"/>
    </source>
</evidence>
<dbReference type="GO" id="GO:0006264">
    <property type="term" value="P:mitochondrial DNA replication"/>
    <property type="evidence" value="ECO:0007669"/>
    <property type="project" value="TreeGrafter"/>
</dbReference>
<dbReference type="GO" id="GO:0005634">
    <property type="term" value="C:nucleus"/>
    <property type="evidence" value="ECO:0007669"/>
    <property type="project" value="TreeGrafter"/>
</dbReference>
<dbReference type="GO" id="GO:0009411">
    <property type="term" value="P:response to UV"/>
    <property type="evidence" value="ECO:0007669"/>
    <property type="project" value="TreeGrafter"/>
</dbReference>
<proteinExistence type="predicted"/>
<evidence type="ECO:0000256" key="4">
    <source>
        <dbReference type="ARBA" id="ARBA00047303"/>
    </source>
</evidence>
<evidence type="ECO:0000256" key="5">
    <source>
        <dbReference type="SAM" id="MobiDB-lite"/>
    </source>
</evidence>
<protein>
    <recommendedName>
        <fullName evidence="1">DNA-directed primase/polymerase protein</fullName>
        <ecNumber evidence="3">2.7.7.102</ecNumber>
    </recommendedName>
</protein>
<dbReference type="EnsemblPlants" id="Kaladp0079s0120.1.v1.1">
    <property type="protein sequence ID" value="Kaladp0079s0120.1.v1.1"/>
    <property type="gene ID" value="Kaladp0079s0120.v1.1"/>
</dbReference>
<dbReference type="PANTHER" id="PTHR31399">
    <property type="entry name" value="DNA-DIRECTED PRIMASE / POLYMERASE PROTEIN"/>
    <property type="match status" value="1"/>
</dbReference>
<organism evidence="6 7">
    <name type="scientific">Kalanchoe fedtschenkoi</name>
    <name type="common">Lavender scallops</name>
    <name type="synonym">South American air plant</name>
    <dbReference type="NCBI Taxonomy" id="63787"/>
    <lineage>
        <taxon>Eukaryota</taxon>
        <taxon>Viridiplantae</taxon>
        <taxon>Streptophyta</taxon>
        <taxon>Embryophyta</taxon>
        <taxon>Tracheophyta</taxon>
        <taxon>Spermatophyta</taxon>
        <taxon>Magnoliopsida</taxon>
        <taxon>eudicotyledons</taxon>
        <taxon>Gunneridae</taxon>
        <taxon>Pentapetalae</taxon>
        <taxon>Saxifragales</taxon>
        <taxon>Crassulaceae</taxon>
        <taxon>Kalanchoe</taxon>
    </lineage>
</organism>
<dbReference type="PANTHER" id="PTHR31399:SF0">
    <property type="entry name" value="DNA-DIRECTED PRIMASE_POLYMERASE PROTEIN"/>
    <property type="match status" value="1"/>
</dbReference>
<dbReference type="Proteomes" id="UP000594263">
    <property type="component" value="Unplaced"/>
</dbReference>
<dbReference type="GO" id="GO:0005759">
    <property type="term" value="C:mitochondrial matrix"/>
    <property type="evidence" value="ECO:0007669"/>
    <property type="project" value="TreeGrafter"/>
</dbReference>
<dbReference type="AlphaFoldDB" id="A0A7N1A273"/>
<dbReference type="GO" id="GO:0003887">
    <property type="term" value="F:DNA-directed DNA polymerase activity"/>
    <property type="evidence" value="ECO:0007669"/>
    <property type="project" value="UniProtKB-EC"/>
</dbReference>
<evidence type="ECO:0000313" key="6">
    <source>
        <dbReference type="EnsemblPlants" id="Kaladp0079s0120.1.v1.1"/>
    </source>
</evidence>
<name>A0A7N1A273_KALFE</name>
<sequence>MDDVDRLFECFKCGITPPQSALRERKRSKREPRHHDTSGQSDSPASVSVERRYKNAKGAAELLADKLISKSTEANKINSRKQFSPIVFYGSPRGLPPKRQSRLLRLLHEIRSDISDHSNLESPREVWATFPRQEEAINFSKEHQNIRIFSYQDHFSGQRRFLVSSYKEFWRRYKGIKANHRHHYEVILEGLPCHLYFDLEFSKKDNHDKNGDEMVDILIRVILEALRDKYSIHGCVDWIVELDSSTEDKFSRHLIIRVPGAAFKDNIHAGAFVNEICSRIDNAKDSEDLFQKLFICKDSASYGSVSQLFVDSAVYSRNRCFRLPLSSKAGKNSLLLPTGRFKCKDMCEEDMFMASLICNLDRDCKTLLVCKMDADCVKTLKFDTEVNQNIKYGSDNKELCDTAQDQIAKEQRKGTVGAEFP</sequence>
<keyword evidence="7" id="KW-1185">Reference proteome</keyword>
<dbReference type="Gramene" id="Kaladp0079s0120.1.v1.1">
    <property type="protein sequence ID" value="Kaladp0079s0120.1.v1.1"/>
    <property type="gene ID" value="Kaladp0079s0120.v1.1"/>
</dbReference>
<dbReference type="GO" id="GO:0042276">
    <property type="term" value="P:error-prone translesion synthesis"/>
    <property type="evidence" value="ECO:0007669"/>
    <property type="project" value="InterPro"/>
</dbReference>